<organism evidence="1">
    <name type="scientific">marine sediment metagenome</name>
    <dbReference type="NCBI Taxonomy" id="412755"/>
    <lineage>
        <taxon>unclassified sequences</taxon>
        <taxon>metagenomes</taxon>
        <taxon>ecological metagenomes</taxon>
    </lineage>
</organism>
<proteinExistence type="predicted"/>
<dbReference type="AlphaFoldDB" id="X1NAG5"/>
<protein>
    <submittedName>
        <fullName evidence="1">Uncharacterized protein</fullName>
    </submittedName>
</protein>
<name>X1NAG5_9ZZZZ</name>
<reference evidence="1" key="1">
    <citation type="journal article" date="2014" name="Front. Microbiol.">
        <title>High frequency of phylogenetically diverse reductive dehalogenase-homologous genes in deep subseafloor sedimentary metagenomes.</title>
        <authorList>
            <person name="Kawai M."/>
            <person name="Futagami T."/>
            <person name="Toyoda A."/>
            <person name="Takaki Y."/>
            <person name="Nishi S."/>
            <person name="Hori S."/>
            <person name="Arai W."/>
            <person name="Tsubouchi T."/>
            <person name="Morono Y."/>
            <person name="Uchiyama I."/>
            <person name="Ito T."/>
            <person name="Fujiyama A."/>
            <person name="Inagaki F."/>
            <person name="Takami H."/>
        </authorList>
    </citation>
    <scope>NUCLEOTIDE SEQUENCE</scope>
    <source>
        <strain evidence="1">Expedition CK06-06</strain>
    </source>
</reference>
<sequence length="131" mass="15316">DNKYKMIKRSEELLTRYHALLSEELKKQKVSFQLPKPEIYKGQLYIFGDDWDLDGFESRFGDFSEQNAIEFVDFFVDIMIKSQQFTARLPVVGGEKHIAIITKIGGFRFVSEERLTHGIHSIPIEKESEEQ</sequence>
<gene>
    <name evidence="1" type="ORF">S06H3_26210</name>
</gene>
<accession>X1NAG5</accession>
<feature type="non-terminal residue" evidence="1">
    <location>
        <position position="1"/>
    </location>
</feature>
<dbReference type="EMBL" id="BARV01015125">
    <property type="protein sequence ID" value="GAI27191.1"/>
    <property type="molecule type" value="Genomic_DNA"/>
</dbReference>
<comment type="caution">
    <text evidence="1">The sequence shown here is derived from an EMBL/GenBank/DDBJ whole genome shotgun (WGS) entry which is preliminary data.</text>
</comment>
<evidence type="ECO:0000313" key="1">
    <source>
        <dbReference type="EMBL" id="GAI27191.1"/>
    </source>
</evidence>